<proteinExistence type="inferred from homology"/>
<feature type="coiled-coil region" evidence="3">
    <location>
        <begin position="426"/>
        <end position="496"/>
    </location>
</feature>
<comment type="caution">
    <text evidence="6">The sequence shown here is derived from an EMBL/GenBank/DDBJ whole genome shotgun (WGS) entry which is preliminary data.</text>
</comment>
<evidence type="ECO:0000256" key="3">
    <source>
        <dbReference type="SAM" id="Coils"/>
    </source>
</evidence>
<name>A0ABX1TRV8_9GAMM</name>
<evidence type="ECO:0000313" key="7">
    <source>
        <dbReference type="Proteomes" id="UP000760480"/>
    </source>
</evidence>
<keyword evidence="3" id="KW-0175">Coiled coil</keyword>
<feature type="coiled-coil region" evidence="3">
    <location>
        <begin position="322"/>
        <end position="372"/>
    </location>
</feature>
<sequence length="520" mass="58889">MASNAIPSATFAVTIRKPQRKAARKKGYGPYSSGYLSAAERVAHLKGLRQRWEIACNAALERAGRPERIDMRSHFERGSTIPPERKQLPSEWRQPETRAVVLAFRQARAERAAAQAGLNQALPNCGAAIVQLEAERQRRAEAAERQAVLQQRALDHIPMAFGEWLQHSDHQDHSHFQRTADESWTAHRERILPLLRQIVSRLAPEPHPAEAIHVVTERCYAALKAQVAKHEQQAEDAERHALETVISTLIAELPQRLDDEALAFFRAVKADAENAQQAKQWVLEALSESLCRRLQEAGYTTPPTPERLDAAARRCYEPVMAQVAAREAQKQAERERAAAEDAERQRLLAVDLHALERDRAQWQMELEALQRARPPNAVQLATHWAGLTPAQAHRQTAHRQLEAVTDAFHGWNHSAASWFGLKRGERQEWEQRIQHAEDAAAQAEHDYAAAQQRFHELLPAARDAVQRQAEQRQQQAAALQQRIDECEELMNHAARVQFEARGQHLPQWPSSKPRPPTPRG</sequence>
<evidence type="ECO:0000256" key="4">
    <source>
        <dbReference type="SAM" id="MobiDB-lite"/>
    </source>
</evidence>
<gene>
    <name evidence="6" type="ORF">E4P82_20685</name>
</gene>
<accession>A0ABX1TRV8</accession>
<dbReference type="InterPro" id="IPR005053">
    <property type="entry name" value="MobA_MobL"/>
</dbReference>
<comment type="similarity">
    <text evidence="1">Belongs to the MobA/MobL family.</text>
</comment>
<organism evidence="6 7">
    <name type="scientific">Candidatus Competibacter phosphatis</name>
    <dbReference type="NCBI Taxonomy" id="221280"/>
    <lineage>
        <taxon>Bacteria</taxon>
        <taxon>Pseudomonadati</taxon>
        <taxon>Pseudomonadota</taxon>
        <taxon>Gammaproteobacteria</taxon>
        <taxon>Candidatus Competibacteraceae</taxon>
        <taxon>Candidatus Competibacter</taxon>
    </lineage>
</organism>
<evidence type="ECO:0000256" key="2">
    <source>
        <dbReference type="ARBA" id="ARBA00022971"/>
    </source>
</evidence>
<dbReference type="Gene3D" id="3.30.930.30">
    <property type="match status" value="1"/>
</dbReference>
<keyword evidence="7" id="KW-1185">Reference proteome</keyword>
<feature type="domain" description="MobA/MobL protein" evidence="5">
    <location>
        <begin position="41"/>
        <end position="85"/>
    </location>
</feature>
<feature type="region of interest" description="Disordered" evidence="4">
    <location>
        <begin position="497"/>
        <end position="520"/>
    </location>
</feature>
<dbReference type="Pfam" id="PF03389">
    <property type="entry name" value="MobA_MobL"/>
    <property type="match status" value="1"/>
</dbReference>
<keyword evidence="2" id="KW-0184">Conjugation</keyword>
<evidence type="ECO:0000259" key="5">
    <source>
        <dbReference type="Pfam" id="PF03389"/>
    </source>
</evidence>
<dbReference type="Proteomes" id="UP000760480">
    <property type="component" value="Unassembled WGS sequence"/>
</dbReference>
<protein>
    <recommendedName>
        <fullName evidence="5">MobA/MobL protein domain-containing protein</fullName>
    </recommendedName>
</protein>
<dbReference type="EMBL" id="SPMZ01000105">
    <property type="protein sequence ID" value="NMQ21407.1"/>
    <property type="molecule type" value="Genomic_DNA"/>
</dbReference>
<reference evidence="6 7" key="1">
    <citation type="submission" date="2019-03" db="EMBL/GenBank/DDBJ databases">
        <title>Metabolic reconstructions from genomes of highly enriched 'Candidatus Accumulibacter' and 'Candidatus Competibacter' bioreactor populations.</title>
        <authorList>
            <person name="Annavajhala M.K."/>
            <person name="Welles L."/>
            <person name="Abbas B."/>
            <person name="Sorokin D."/>
            <person name="Park H."/>
            <person name="Van Loosdrecht M."/>
            <person name="Chandran K."/>
        </authorList>
    </citation>
    <scope>NUCLEOTIDE SEQUENCE [LARGE SCALE GENOMIC DNA]</scope>
    <source>
        <strain evidence="6 7">SBR_G</strain>
    </source>
</reference>
<evidence type="ECO:0000313" key="6">
    <source>
        <dbReference type="EMBL" id="NMQ21407.1"/>
    </source>
</evidence>
<evidence type="ECO:0000256" key="1">
    <source>
        <dbReference type="ARBA" id="ARBA00010873"/>
    </source>
</evidence>